<protein>
    <submittedName>
        <fullName evidence="1">Uncharacterized protein</fullName>
    </submittedName>
</protein>
<feature type="non-terminal residue" evidence="1">
    <location>
        <position position="51"/>
    </location>
</feature>
<sequence length="51" mass="6284">CSDLLRCWWLIISVCCDWSAQQWMNTNTDCQVFLFYWCYLDLYCSLSPFLW</sequence>
<evidence type="ECO:0000313" key="2">
    <source>
        <dbReference type="Proteomes" id="UP000727407"/>
    </source>
</evidence>
<keyword evidence="2" id="KW-1185">Reference proteome</keyword>
<organism evidence="1 2">
    <name type="scientific">Clarias magur</name>
    <name type="common">Asian catfish</name>
    <name type="synonym">Macropteronotus magur</name>
    <dbReference type="NCBI Taxonomy" id="1594786"/>
    <lineage>
        <taxon>Eukaryota</taxon>
        <taxon>Metazoa</taxon>
        <taxon>Chordata</taxon>
        <taxon>Craniata</taxon>
        <taxon>Vertebrata</taxon>
        <taxon>Euteleostomi</taxon>
        <taxon>Actinopterygii</taxon>
        <taxon>Neopterygii</taxon>
        <taxon>Teleostei</taxon>
        <taxon>Ostariophysi</taxon>
        <taxon>Siluriformes</taxon>
        <taxon>Clariidae</taxon>
        <taxon>Clarias</taxon>
    </lineage>
</organism>
<reference evidence="1" key="1">
    <citation type="submission" date="2020-07" db="EMBL/GenBank/DDBJ databases">
        <title>Clarias magur genome sequencing, assembly and annotation.</title>
        <authorList>
            <person name="Kushwaha B."/>
            <person name="Kumar R."/>
            <person name="Das P."/>
            <person name="Joshi C.G."/>
            <person name="Kumar D."/>
            <person name="Nagpure N.S."/>
            <person name="Pandey M."/>
            <person name="Agarwal S."/>
            <person name="Srivastava S."/>
            <person name="Singh M."/>
            <person name="Sahoo L."/>
            <person name="Jayasankar P."/>
            <person name="Meher P.K."/>
            <person name="Koringa P.G."/>
            <person name="Iquebal M.A."/>
            <person name="Das S.P."/>
            <person name="Bit A."/>
            <person name="Patnaik S."/>
            <person name="Patel N."/>
            <person name="Shah T.M."/>
            <person name="Hinsu A."/>
            <person name="Jena J.K."/>
        </authorList>
    </citation>
    <scope>NUCLEOTIDE SEQUENCE</scope>
    <source>
        <strain evidence="1">CIFAMagur01</strain>
        <tissue evidence="1">Testis</tissue>
    </source>
</reference>
<feature type="non-terminal residue" evidence="1">
    <location>
        <position position="1"/>
    </location>
</feature>
<comment type="caution">
    <text evidence="1">The sequence shown here is derived from an EMBL/GenBank/DDBJ whole genome shotgun (WGS) entry which is preliminary data.</text>
</comment>
<dbReference type="EMBL" id="QNUK01000099">
    <property type="protein sequence ID" value="KAF5902011.1"/>
    <property type="molecule type" value="Genomic_DNA"/>
</dbReference>
<proteinExistence type="predicted"/>
<dbReference type="Proteomes" id="UP000727407">
    <property type="component" value="Unassembled WGS sequence"/>
</dbReference>
<gene>
    <name evidence="1" type="ORF">DAT39_008285</name>
</gene>
<name>A0A8J4X4X3_CLAMG</name>
<evidence type="ECO:0000313" key="1">
    <source>
        <dbReference type="EMBL" id="KAF5902011.1"/>
    </source>
</evidence>
<dbReference type="AlphaFoldDB" id="A0A8J4X4X3"/>
<accession>A0A8J4X4X3</accession>